<organism evidence="2 3">
    <name type="scientific">Cryptosporangium japonicum</name>
    <dbReference type="NCBI Taxonomy" id="80872"/>
    <lineage>
        <taxon>Bacteria</taxon>
        <taxon>Bacillati</taxon>
        <taxon>Actinomycetota</taxon>
        <taxon>Actinomycetes</taxon>
        <taxon>Cryptosporangiales</taxon>
        <taxon>Cryptosporangiaceae</taxon>
        <taxon>Cryptosporangium</taxon>
    </lineage>
</organism>
<feature type="region of interest" description="Disordered" evidence="1">
    <location>
        <begin position="1"/>
        <end position="84"/>
    </location>
</feature>
<evidence type="ECO:0000256" key="1">
    <source>
        <dbReference type="SAM" id="MobiDB-lite"/>
    </source>
</evidence>
<evidence type="ECO:0000313" key="3">
    <source>
        <dbReference type="Proteomes" id="UP001500967"/>
    </source>
</evidence>
<comment type="caution">
    <text evidence="2">The sequence shown here is derived from an EMBL/GenBank/DDBJ whole genome shotgun (WGS) entry which is preliminary data.</text>
</comment>
<name>A0ABP3DT87_9ACTN</name>
<dbReference type="EMBL" id="BAAAGX010000009">
    <property type="protein sequence ID" value="GAA0238768.1"/>
    <property type="molecule type" value="Genomic_DNA"/>
</dbReference>
<sequence length="84" mass="8421">MASTVATTAATNGTTASTANSTTRYPDSESGATINKAAKGTESAPGITNAVPPATAAYRQRRARTTRAAFSGTRSTTDIGTPAL</sequence>
<keyword evidence="3" id="KW-1185">Reference proteome</keyword>
<evidence type="ECO:0000313" key="2">
    <source>
        <dbReference type="EMBL" id="GAA0238768.1"/>
    </source>
</evidence>
<feature type="compositionally biased region" description="Low complexity" evidence="1">
    <location>
        <begin position="1"/>
        <end position="23"/>
    </location>
</feature>
<accession>A0ABP3DT87</accession>
<proteinExistence type="predicted"/>
<dbReference type="Proteomes" id="UP001500967">
    <property type="component" value="Unassembled WGS sequence"/>
</dbReference>
<protein>
    <submittedName>
        <fullName evidence="2">Uncharacterized protein</fullName>
    </submittedName>
</protein>
<reference evidence="3" key="1">
    <citation type="journal article" date="2019" name="Int. J. Syst. Evol. Microbiol.">
        <title>The Global Catalogue of Microorganisms (GCM) 10K type strain sequencing project: providing services to taxonomists for standard genome sequencing and annotation.</title>
        <authorList>
            <consortium name="The Broad Institute Genomics Platform"/>
            <consortium name="The Broad Institute Genome Sequencing Center for Infectious Disease"/>
            <person name="Wu L."/>
            <person name="Ma J."/>
        </authorList>
    </citation>
    <scope>NUCLEOTIDE SEQUENCE [LARGE SCALE GENOMIC DNA]</scope>
    <source>
        <strain evidence="3">JCM 10425</strain>
    </source>
</reference>
<gene>
    <name evidence="2" type="ORF">GCM10009539_25110</name>
</gene>
<feature type="compositionally biased region" description="Low complexity" evidence="1">
    <location>
        <begin position="66"/>
        <end position="77"/>
    </location>
</feature>